<keyword evidence="5 7" id="KW-0573">Peptidoglycan synthesis</keyword>
<dbReference type="SUPFAM" id="SSF141523">
    <property type="entry name" value="L,D-transpeptidase catalytic domain-like"/>
    <property type="match status" value="1"/>
</dbReference>
<keyword evidence="4 7" id="KW-0133">Cell shape</keyword>
<keyword evidence="10" id="KW-1185">Reference proteome</keyword>
<dbReference type="GO" id="GO:0016740">
    <property type="term" value="F:transferase activity"/>
    <property type="evidence" value="ECO:0007669"/>
    <property type="project" value="UniProtKB-KW"/>
</dbReference>
<feature type="active site" description="Proton donor/acceptor" evidence="7">
    <location>
        <position position="165"/>
    </location>
</feature>
<organism evidence="9 10">
    <name type="scientific">Hyphomonas polymorpha PS728</name>
    <dbReference type="NCBI Taxonomy" id="1280954"/>
    <lineage>
        <taxon>Bacteria</taxon>
        <taxon>Pseudomonadati</taxon>
        <taxon>Pseudomonadota</taxon>
        <taxon>Alphaproteobacteria</taxon>
        <taxon>Hyphomonadales</taxon>
        <taxon>Hyphomonadaceae</taxon>
        <taxon>Hyphomonas</taxon>
    </lineage>
</organism>
<evidence type="ECO:0000256" key="2">
    <source>
        <dbReference type="ARBA" id="ARBA00005992"/>
    </source>
</evidence>
<comment type="pathway">
    <text evidence="1 7">Cell wall biogenesis; peptidoglycan biosynthesis.</text>
</comment>
<evidence type="ECO:0000313" key="9">
    <source>
        <dbReference type="EMBL" id="KDA00126.1"/>
    </source>
</evidence>
<accession>A0A062VPC6</accession>
<dbReference type="AlphaFoldDB" id="A0A062VPC6"/>
<evidence type="ECO:0000256" key="3">
    <source>
        <dbReference type="ARBA" id="ARBA00022679"/>
    </source>
</evidence>
<comment type="similarity">
    <text evidence="2">Belongs to the YkuD family.</text>
</comment>
<evidence type="ECO:0000256" key="5">
    <source>
        <dbReference type="ARBA" id="ARBA00022984"/>
    </source>
</evidence>
<dbReference type="OrthoDB" id="9809748at2"/>
<dbReference type="Pfam" id="PF03734">
    <property type="entry name" value="YkuD"/>
    <property type="match status" value="1"/>
</dbReference>
<dbReference type="STRING" id="1280954.HPO_01892"/>
<feature type="domain" description="L,D-TPase catalytic" evidence="8">
    <location>
        <begin position="73"/>
        <end position="204"/>
    </location>
</feature>
<name>A0A062VPC6_9PROT</name>
<comment type="caution">
    <text evidence="9">The sequence shown here is derived from an EMBL/GenBank/DDBJ whole genome shotgun (WGS) entry which is preliminary data.</text>
</comment>
<evidence type="ECO:0000313" key="10">
    <source>
        <dbReference type="Proteomes" id="UP000027100"/>
    </source>
</evidence>
<keyword evidence="6 7" id="KW-0961">Cell wall biogenesis/degradation</keyword>
<dbReference type="Proteomes" id="UP000027100">
    <property type="component" value="Unassembled WGS sequence"/>
</dbReference>
<dbReference type="RefSeq" id="WP_035593840.1">
    <property type="nucleotide sequence ID" value="NZ_ARYM01000002.1"/>
</dbReference>
<dbReference type="GO" id="GO:0008360">
    <property type="term" value="P:regulation of cell shape"/>
    <property type="evidence" value="ECO:0007669"/>
    <property type="project" value="UniProtKB-UniRule"/>
</dbReference>
<dbReference type="InterPro" id="IPR005490">
    <property type="entry name" value="LD_TPept_cat_dom"/>
</dbReference>
<dbReference type="EMBL" id="ARYM01000002">
    <property type="protein sequence ID" value="KDA00126.1"/>
    <property type="molecule type" value="Genomic_DNA"/>
</dbReference>
<dbReference type="PANTHER" id="PTHR36699:SF1">
    <property type="entry name" value="L,D-TRANSPEPTIDASE YAFK-RELATED"/>
    <property type="match status" value="1"/>
</dbReference>
<dbReference type="PANTHER" id="PTHR36699">
    <property type="entry name" value="LD-TRANSPEPTIDASE"/>
    <property type="match status" value="1"/>
</dbReference>
<dbReference type="InterPro" id="IPR038063">
    <property type="entry name" value="Transpep_catalytic_dom"/>
</dbReference>
<sequence>MTQRRSTHRRRPQPNIIAVLFAMLAFLCLPALFAFAHAEAVPQTARSRAAYEAQASGVKAALAEKGLALGSPVFLQITKQPAELTAYVQDTDGRFQPYRTWPVCAMSGGLGPKMREGDLQAPEGFYTVRPGQMNPASSFHLSFNLGYPNAFDRANGRTGSFLMVHGSCVSVGCFAMTDPVIEEIWTLMQAAYEGGQSDVKVHIFPFPMTQANMDAHSASEHAAFWQSLKPAWERFAASGKVPSVTVRGGAYQVRGAQ</sequence>
<dbReference type="eggNOG" id="COG3034">
    <property type="taxonomic scope" value="Bacteria"/>
</dbReference>
<keyword evidence="3" id="KW-0808">Transferase</keyword>
<evidence type="ECO:0000259" key="8">
    <source>
        <dbReference type="PROSITE" id="PS52029"/>
    </source>
</evidence>
<evidence type="ECO:0000256" key="6">
    <source>
        <dbReference type="ARBA" id="ARBA00023316"/>
    </source>
</evidence>
<evidence type="ECO:0000256" key="7">
    <source>
        <dbReference type="PROSITE-ProRule" id="PRU01373"/>
    </source>
</evidence>
<feature type="active site" description="Nucleophile" evidence="7">
    <location>
        <position position="173"/>
    </location>
</feature>
<dbReference type="GO" id="GO:0009252">
    <property type="term" value="P:peptidoglycan biosynthetic process"/>
    <property type="evidence" value="ECO:0007669"/>
    <property type="project" value="UniProtKB-KW"/>
</dbReference>
<evidence type="ECO:0000256" key="1">
    <source>
        <dbReference type="ARBA" id="ARBA00004752"/>
    </source>
</evidence>
<reference evidence="9 10" key="1">
    <citation type="journal article" date="2014" name="Antonie Van Leeuwenhoek">
        <title>Hyphomonas beringensis sp. nov. and Hyphomonas chukchiensis sp. nov., isolated from surface seawater of the Bering Sea and Chukchi Sea.</title>
        <authorList>
            <person name="Li C."/>
            <person name="Lai Q."/>
            <person name="Li G."/>
            <person name="Dong C."/>
            <person name="Wang J."/>
            <person name="Liao Y."/>
            <person name="Shao Z."/>
        </authorList>
    </citation>
    <scope>NUCLEOTIDE SEQUENCE [LARGE SCALE GENOMIC DNA]</scope>
    <source>
        <strain evidence="9 10">PS728</strain>
    </source>
</reference>
<dbReference type="PROSITE" id="PS52029">
    <property type="entry name" value="LD_TPASE"/>
    <property type="match status" value="1"/>
</dbReference>
<dbReference type="GO" id="GO:0071555">
    <property type="term" value="P:cell wall organization"/>
    <property type="evidence" value="ECO:0007669"/>
    <property type="project" value="UniProtKB-UniRule"/>
</dbReference>
<evidence type="ECO:0000256" key="4">
    <source>
        <dbReference type="ARBA" id="ARBA00022960"/>
    </source>
</evidence>
<dbReference type="PATRIC" id="fig|1280954.3.peg.388"/>
<proteinExistence type="inferred from homology"/>
<protein>
    <recommendedName>
        <fullName evidence="8">L,D-TPase catalytic domain-containing protein</fullName>
    </recommendedName>
</protein>
<dbReference type="GO" id="GO:0004180">
    <property type="term" value="F:carboxypeptidase activity"/>
    <property type="evidence" value="ECO:0007669"/>
    <property type="project" value="UniProtKB-ARBA"/>
</dbReference>
<gene>
    <name evidence="9" type="ORF">HPO_01892</name>
</gene>